<dbReference type="GO" id="GO:0012505">
    <property type="term" value="C:endomembrane system"/>
    <property type="evidence" value="ECO:0007669"/>
    <property type="project" value="UniProtKB-ARBA"/>
</dbReference>
<evidence type="ECO:0000256" key="2">
    <source>
        <dbReference type="ARBA" id="ARBA00009230"/>
    </source>
</evidence>
<feature type="domain" description="CREG-like beta-barrel" evidence="7">
    <location>
        <begin position="128"/>
        <end position="292"/>
    </location>
</feature>
<gene>
    <name evidence="8" type="ORF">P5673_019435</name>
</gene>
<protein>
    <submittedName>
        <fullName evidence="8">Protein CREG2</fullName>
    </submittedName>
</protein>
<sequence>MGSQGCEDKVKLLLDDPEAPPGVSLKKDDSKRSYSIWGITTSLVLSVLLIYVSWGTLMAFWDQNQKQPETILIDAENDGEYRELRVYHPGKSHPQEKWHKVGEDGKDIQDMHDYDIMNNKFVNSFDPPPRSEKAKTARYIVHNSIWGSISIISKSLEGAPFSMAMSFSDGTVDNSTGMLYFYMSAFDPIVRNMKFNNLASFSVSEAQSDYCKEHNWDPEEPLCSRVSLNGRLVHVDSKELKFAQNALFSRHPVMKTWPKDHEWQTLKLNITRVWLQDIYGPPNIISVEDYLKANLKRRTSFY</sequence>
<reference evidence="8" key="2">
    <citation type="journal article" date="2023" name="Science">
        <title>Genomic signatures of disease resistance in endangered staghorn corals.</title>
        <authorList>
            <person name="Vollmer S.V."/>
            <person name="Selwyn J.D."/>
            <person name="Despard B.A."/>
            <person name="Roesel C.L."/>
        </authorList>
    </citation>
    <scope>NUCLEOTIDE SEQUENCE</scope>
    <source>
        <strain evidence="8">K2</strain>
    </source>
</reference>
<comment type="subcellular location">
    <subcellularLocation>
        <location evidence="1">Secreted</location>
    </subcellularLocation>
</comment>
<evidence type="ECO:0000313" key="9">
    <source>
        <dbReference type="Proteomes" id="UP001249851"/>
    </source>
</evidence>
<keyword evidence="3" id="KW-0964">Secreted</keyword>
<accession>A0AAD9QBT7</accession>
<dbReference type="EMBL" id="JARQWQ010000045">
    <property type="protein sequence ID" value="KAK2558309.1"/>
    <property type="molecule type" value="Genomic_DNA"/>
</dbReference>
<dbReference type="Proteomes" id="UP001249851">
    <property type="component" value="Unassembled WGS sequence"/>
</dbReference>
<keyword evidence="6" id="KW-0812">Transmembrane</keyword>
<dbReference type="AlphaFoldDB" id="A0AAD9QBT7"/>
<dbReference type="SUPFAM" id="SSF50475">
    <property type="entry name" value="FMN-binding split barrel"/>
    <property type="match status" value="1"/>
</dbReference>
<evidence type="ECO:0000259" key="7">
    <source>
        <dbReference type="Pfam" id="PF13883"/>
    </source>
</evidence>
<dbReference type="PANTHER" id="PTHR13343:SF17">
    <property type="entry name" value="CELLULAR REPRESSOR OF E1A-STIMULATED GENES, ISOFORM A"/>
    <property type="match status" value="1"/>
</dbReference>
<dbReference type="InterPro" id="IPR055343">
    <property type="entry name" value="CREG_beta-barrel"/>
</dbReference>
<dbReference type="Pfam" id="PF13883">
    <property type="entry name" value="CREG_beta-barrel"/>
    <property type="match status" value="1"/>
</dbReference>
<reference evidence="8" key="1">
    <citation type="journal article" date="2023" name="G3 (Bethesda)">
        <title>Whole genome assembly and annotation of the endangered Caribbean coral Acropora cervicornis.</title>
        <authorList>
            <person name="Selwyn J.D."/>
            <person name="Vollmer S.V."/>
        </authorList>
    </citation>
    <scope>NUCLEOTIDE SEQUENCE</scope>
    <source>
        <strain evidence="8">K2</strain>
    </source>
</reference>
<evidence type="ECO:0000256" key="1">
    <source>
        <dbReference type="ARBA" id="ARBA00004613"/>
    </source>
</evidence>
<comment type="caution">
    <text evidence="8">The sequence shown here is derived from an EMBL/GenBank/DDBJ whole genome shotgun (WGS) entry which is preliminary data.</text>
</comment>
<comment type="similarity">
    <text evidence="2">Belongs to the CREG family.</text>
</comment>
<keyword evidence="4" id="KW-0732">Signal</keyword>
<dbReference type="PANTHER" id="PTHR13343">
    <property type="entry name" value="CREG1 PROTEIN"/>
    <property type="match status" value="1"/>
</dbReference>
<dbReference type="FunFam" id="2.30.110.10:FF:000004">
    <property type="entry name" value="Cellular repressor of E1A-stimulated genes 1"/>
    <property type="match status" value="1"/>
</dbReference>
<dbReference type="InterPro" id="IPR012349">
    <property type="entry name" value="Split_barrel_FMN-bd"/>
</dbReference>
<evidence type="ECO:0000256" key="5">
    <source>
        <dbReference type="ARBA" id="ARBA00023180"/>
    </source>
</evidence>
<evidence type="ECO:0000256" key="3">
    <source>
        <dbReference type="ARBA" id="ARBA00022525"/>
    </source>
</evidence>
<feature type="transmembrane region" description="Helical" evidence="6">
    <location>
        <begin position="34"/>
        <end position="61"/>
    </location>
</feature>
<name>A0AAD9QBT7_ACRCE</name>
<keyword evidence="6" id="KW-0472">Membrane</keyword>
<keyword evidence="9" id="KW-1185">Reference proteome</keyword>
<evidence type="ECO:0000256" key="4">
    <source>
        <dbReference type="ARBA" id="ARBA00022729"/>
    </source>
</evidence>
<evidence type="ECO:0000313" key="8">
    <source>
        <dbReference type="EMBL" id="KAK2558309.1"/>
    </source>
</evidence>
<evidence type="ECO:0000256" key="6">
    <source>
        <dbReference type="SAM" id="Phobius"/>
    </source>
</evidence>
<keyword evidence="6" id="KW-1133">Transmembrane helix</keyword>
<proteinExistence type="inferred from homology"/>
<organism evidence="8 9">
    <name type="scientific">Acropora cervicornis</name>
    <name type="common">Staghorn coral</name>
    <dbReference type="NCBI Taxonomy" id="6130"/>
    <lineage>
        <taxon>Eukaryota</taxon>
        <taxon>Metazoa</taxon>
        <taxon>Cnidaria</taxon>
        <taxon>Anthozoa</taxon>
        <taxon>Hexacorallia</taxon>
        <taxon>Scleractinia</taxon>
        <taxon>Astrocoeniina</taxon>
        <taxon>Acroporidae</taxon>
        <taxon>Acropora</taxon>
    </lineage>
</organism>
<keyword evidence="5" id="KW-0325">Glycoprotein</keyword>
<dbReference type="GO" id="GO:0005615">
    <property type="term" value="C:extracellular space"/>
    <property type="evidence" value="ECO:0007669"/>
    <property type="project" value="TreeGrafter"/>
</dbReference>
<dbReference type="Gene3D" id="2.30.110.10">
    <property type="entry name" value="Electron Transport, Fmn-binding Protein, Chain A"/>
    <property type="match status" value="1"/>
</dbReference>
<dbReference type="GO" id="GO:0005737">
    <property type="term" value="C:cytoplasm"/>
    <property type="evidence" value="ECO:0007669"/>
    <property type="project" value="UniProtKB-ARBA"/>
</dbReference>